<name>A0ABY5HZI9_9FIRM</name>
<accession>A0ABY5HZI9</accession>
<keyword evidence="2" id="KW-1185">Reference proteome</keyword>
<reference evidence="1" key="1">
    <citation type="submission" date="2022-07" db="EMBL/GenBank/DDBJ databases">
        <title>Faecal culturing of patients with breast cancer.</title>
        <authorList>
            <person name="Teng N.M.Y."/>
            <person name="Kiu R."/>
            <person name="Evans R."/>
            <person name="Baker D.J."/>
            <person name="Zenner C."/>
            <person name="Robinson S.D."/>
            <person name="Hall L.J."/>
        </authorList>
    </citation>
    <scope>NUCLEOTIDE SEQUENCE</scope>
    <source>
        <strain evidence="1">LH1062</strain>
    </source>
</reference>
<dbReference type="Proteomes" id="UP001060112">
    <property type="component" value="Chromosome"/>
</dbReference>
<sequence>MKIKYDRKREVARSVQYFGDIDQATSFILSKTTTYCINQIYIKDLVNLAIQEIHKLPDKYKDIAICIFLNEMTIAETSLKLRIPKSAIYDRKIKIQKILQEILKKFG</sequence>
<evidence type="ECO:0008006" key="3">
    <source>
        <dbReference type="Google" id="ProtNLM"/>
    </source>
</evidence>
<dbReference type="SUPFAM" id="SSF88659">
    <property type="entry name" value="Sigma3 and sigma4 domains of RNA polymerase sigma factors"/>
    <property type="match status" value="1"/>
</dbReference>
<dbReference type="RefSeq" id="WP_290138798.1">
    <property type="nucleotide sequence ID" value="NZ_CP101620.1"/>
</dbReference>
<evidence type="ECO:0000313" key="1">
    <source>
        <dbReference type="EMBL" id="UTY38466.1"/>
    </source>
</evidence>
<dbReference type="EMBL" id="CP101620">
    <property type="protein sequence ID" value="UTY38466.1"/>
    <property type="molecule type" value="Genomic_DNA"/>
</dbReference>
<evidence type="ECO:0000313" key="2">
    <source>
        <dbReference type="Proteomes" id="UP001060112"/>
    </source>
</evidence>
<proteinExistence type="predicted"/>
<dbReference type="InterPro" id="IPR013324">
    <property type="entry name" value="RNA_pol_sigma_r3/r4-like"/>
</dbReference>
<protein>
    <recommendedName>
        <fullName evidence="3">Sigma-70 family RNA polymerase sigma factor</fullName>
    </recommendedName>
</protein>
<organism evidence="1 2">
    <name type="scientific">Allocoprobacillus halotolerans</name>
    <dbReference type="NCBI Taxonomy" id="2944914"/>
    <lineage>
        <taxon>Bacteria</taxon>
        <taxon>Bacillati</taxon>
        <taxon>Bacillota</taxon>
        <taxon>Erysipelotrichia</taxon>
        <taxon>Erysipelotrichales</taxon>
        <taxon>Erysipelotrichaceae</taxon>
        <taxon>Allocoprobacillus</taxon>
    </lineage>
</organism>
<gene>
    <name evidence="1" type="ORF">NMU03_12505</name>
</gene>